<feature type="compositionally biased region" description="Polar residues" evidence="1">
    <location>
        <begin position="12"/>
        <end position="23"/>
    </location>
</feature>
<name>A0AAQ3UCX3_PASNO</name>
<keyword evidence="3" id="KW-1185">Reference proteome</keyword>
<evidence type="ECO:0000313" key="3">
    <source>
        <dbReference type="Proteomes" id="UP001341281"/>
    </source>
</evidence>
<accession>A0AAQ3UCX3</accession>
<dbReference type="Proteomes" id="UP001341281">
    <property type="component" value="Chromosome 08"/>
</dbReference>
<protein>
    <submittedName>
        <fullName evidence="2">Uncharacterized protein</fullName>
    </submittedName>
</protein>
<dbReference type="EMBL" id="CP144752">
    <property type="protein sequence ID" value="WVZ89134.1"/>
    <property type="molecule type" value="Genomic_DNA"/>
</dbReference>
<gene>
    <name evidence="2" type="ORF">U9M48_035580</name>
</gene>
<reference evidence="2 3" key="1">
    <citation type="submission" date="2024-02" db="EMBL/GenBank/DDBJ databases">
        <title>High-quality chromosome-scale genome assembly of Pensacola bahiagrass (Paspalum notatum Flugge var. saurae).</title>
        <authorList>
            <person name="Vega J.M."/>
            <person name="Podio M."/>
            <person name="Orjuela J."/>
            <person name="Siena L.A."/>
            <person name="Pessino S.C."/>
            <person name="Combes M.C."/>
            <person name="Mariac C."/>
            <person name="Albertini E."/>
            <person name="Pupilli F."/>
            <person name="Ortiz J.P.A."/>
            <person name="Leblanc O."/>
        </authorList>
    </citation>
    <scope>NUCLEOTIDE SEQUENCE [LARGE SCALE GENOMIC DNA]</scope>
    <source>
        <strain evidence="2">R1</strain>
        <tissue evidence="2">Leaf</tissue>
    </source>
</reference>
<evidence type="ECO:0000256" key="1">
    <source>
        <dbReference type="SAM" id="MobiDB-lite"/>
    </source>
</evidence>
<proteinExistence type="predicted"/>
<dbReference type="AlphaFoldDB" id="A0AAQ3UCX3"/>
<organism evidence="2 3">
    <name type="scientific">Paspalum notatum var. saurae</name>
    <dbReference type="NCBI Taxonomy" id="547442"/>
    <lineage>
        <taxon>Eukaryota</taxon>
        <taxon>Viridiplantae</taxon>
        <taxon>Streptophyta</taxon>
        <taxon>Embryophyta</taxon>
        <taxon>Tracheophyta</taxon>
        <taxon>Spermatophyta</taxon>
        <taxon>Magnoliopsida</taxon>
        <taxon>Liliopsida</taxon>
        <taxon>Poales</taxon>
        <taxon>Poaceae</taxon>
        <taxon>PACMAD clade</taxon>
        <taxon>Panicoideae</taxon>
        <taxon>Andropogonodae</taxon>
        <taxon>Paspaleae</taxon>
        <taxon>Paspalinae</taxon>
        <taxon>Paspalum</taxon>
    </lineage>
</organism>
<feature type="region of interest" description="Disordered" evidence="1">
    <location>
        <begin position="55"/>
        <end position="79"/>
    </location>
</feature>
<feature type="region of interest" description="Disordered" evidence="1">
    <location>
        <begin position="1"/>
        <end position="36"/>
    </location>
</feature>
<evidence type="ECO:0000313" key="2">
    <source>
        <dbReference type="EMBL" id="WVZ89134.1"/>
    </source>
</evidence>
<sequence length="79" mass="8931">MAHTAAARPACQLSSLSVPTSTRTPHRPNRNSVKFAPEPFPIKIIPEQTRRFLEAEDASLTPFHEPRRHHPHAFANSRL</sequence>